<comment type="caution">
    <text evidence="14">The sequence shown here is derived from an EMBL/GenBank/DDBJ whole genome shotgun (WGS) entry which is preliminary data.</text>
</comment>
<dbReference type="Pfam" id="PF00026">
    <property type="entry name" value="Asp"/>
    <property type="match status" value="1"/>
</dbReference>
<keyword evidence="15" id="KW-1185">Reference proteome</keyword>
<accession>A0A9Q3CBE7</accession>
<feature type="compositionally biased region" description="Polar residues" evidence="12">
    <location>
        <begin position="235"/>
        <end position="248"/>
    </location>
</feature>
<dbReference type="InterPro" id="IPR034164">
    <property type="entry name" value="Pepsin-like_dom"/>
</dbReference>
<evidence type="ECO:0000256" key="8">
    <source>
        <dbReference type="ARBA" id="ARBA00023180"/>
    </source>
</evidence>
<name>A0A9Q3CBE7_9BASI</name>
<dbReference type="Gene3D" id="2.40.70.10">
    <property type="entry name" value="Acid Proteases"/>
    <property type="match status" value="2"/>
</dbReference>
<feature type="region of interest" description="Disordered" evidence="12">
    <location>
        <begin position="143"/>
        <end position="191"/>
    </location>
</feature>
<sequence length="739" mass="80782">MPTRRAPGSRLGNMNDSVKLLTFNLCELVSVANDGESISFMKKLLRALVLEGELMPKKACWFSFNINTTSLIQSILFDLGNLLAMASCNITLPHSHSGRFGQELEAKTRQKEKLKTSGTQIKKRDVIFRMGLAANPDVFTQEPIKSRRSVGKTSKEDVEASPKLQSRSIHMGLAANPEVMTGDPKKSESKINKRTLKNHQRSFVMAKDLKTHGIPLRFNDQINSDVMIEDLPFKTENSSQGFSPQANTHESDKLPFHSIPDKSGSKNLSFGGDNESTFKNSQLNLLTVGKGKSITLSLRRTPTSEGSENLDPEIYFQQHLNHALKRHAQFSDKSIDERVLISNLRRRAENVGWQLNENPLQPRSLAERQNDKKDRNGFPLSAFLASRKGSVTPPSPLTAANSIGLSIEANDIGYFAQILVGTPPKEFTVIIDSGSADTWLGLEGCRKVENPSRRCGGKTMRFDSSTLKISNEKFQVVYGTGRVSGVLVEETLTMGGLTLTNHVFGGVTLASKEFTAEYVPFNGLLGTARSTLSNQGVLTPIEAMAKEGTLSGAFVGYALGRVSDSENIGQVTLGGIDQTKFSGKLFLFPNVNKRGFWEGQIREIQVNGRTILTDRTGILDTGTTLMILPPEDAIAIHRNIPGAVSDQNGGFRIPCTSRVKIGLSFGGGIFEINPIDLTFQAISQNLTGQCMSGIATGTVGGPRQWLIGDVFLKNVYFATDLTNNQMGLATVNKVEPKPN</sequence>
<dbReference type="PROSITE" id="PS51767">
    <property type="entry name" value="PEPTIDASE_A1"/>
    <property type="match status" value="1"/>
</dbReference>
<evidence type="ECO:0000259" key="13">
    <source>
        <dbReference type="PROSITE" id="PS51767"/>
    </source>
</evidence>
<dbReference type="InterPro" id="IPR001461">
    <property type="entry name" value="Aspartic_peptidase_A1"/>
</dbReference>
<dbReference type="PANTHER" id="PTHR47966">
    <property type="entry name" value="BETA-SITE APP-CLEAVING ENZYME, ISOFORM A-RELATED"/>
    <property type="match status" value="1"/>
</dbReference>
<protein>
    <recommendedName>
        <fullName evidence="13">Peptidase A1 domain-containing protein</fullName>
    </recommendedName>
</protein>
<evidence type="ECO:0000256" key="1">
    <source>
        <dbReference type="ARBA" id="ARBA00004236"/>
    </source>
</evidence>
<dbReference type="InterPro" id="IPR001969">
    <property type="entry name" value="Aspartic_peptidase_AS"/>
</dbReference>
<comment type="similarity">
    <text evidence="2 11">Belongs to the peptidase A1 family.</text>
</comment>
<evidence type="ECO:0000256" key="11">
    <source>
        <dbReference type="RuleBase" id="RU000454"/>
    </source>
</evidence>
<evidence type="ECO:0000256" key="2">
    <source>
        <dbReference type="ARBA" id="ARBA00007447"/>
    </source>
</evidence>
<organism evidence="14 15">
    <name type="scientific">Austropuccinia psidii MF-1</name>
    <dbReference type="NCBI Taxonomy" id="1389203"/>
    <lineage>
        <taxon>Eukaryota</taxon>
        <taxon>Fungi</taxon>
        <taxon>Dikarya</taxon>
        <taxon>Basidiomycota</taxon>
        <taxon>Pucciniomycotina</taxon>
        <taxon>Pucciniomycetes</taxon>
        <taxon>Pucciniales</taxon>
        <taxon>Sphaerophragmiaceae</taxon>
        <taxon>Austropuccinia</taxon>
    </lineage>
</organism>
<keyword evidence="8" id="KW-0325">Glycoprotein</keyword>
<dbReference type="OrthoDB" id="2747330at2759"/>
<evidence type="ECO:0000256" key="4">
    <source>
        <dbReference type="ARBA" id="ARBA00022670"/>
    </source>
</evidence>
<keyword evidence="4 11" id="KW-0645">Protease</keyword>
<dbReference type="PANTHER" id="PTHR47966:SF75">
    <property type="entry name" value="ENDOPEPTIDASE (CTSD), PUTATIVE (AFU_ORTHOLOGUE AFUA_4G07040)-RELATED"/>
    <property type="match status" value="1"/>
</dbReference>
<evidence type="ECO:0000256" key="9">
    <source>
        <dbReference type="ARBA" id="ARBA00023288"/>
    </source>
</evidence>
<proteinExistence type="inferred from homology"/>
<keyword evidence="6 11" id="KW-0378">Hydrolase</keyword>
<evidence type="ECO:0000256" key="7">
    <source>
        <dbReference type="ARBA" id="ARBA00023136"/>
    </source>
</evidence>
<dbReference type="AlphaFoldDB" id="A0A9Q3CBE7"/>
<evidence type="ECO:0000256" key="5">
    <source>
        <dbReference type="ARBA" id="ARBA00022750"/>
    </source>
</evidence>
<dbReference type="PRINTS" id="PR00792">
    <property type="entry name" value="PEPSIN"/>
</dbReference>
<keyword evidence="9" id="KW-0449">Lipoprotein</keyword>
<dbReference type="InterPro" id="IPR033121">
    <property type="entry name" value="PEPTIDASE_A1"/>
</dbReference>
<evidence type="ECO:0000256" key="3">
    <source>
        <dbReference type="ARBA" id="ARBA00022475"/>
    </source>
</evidence>
<evidence type="ECO:0000256" key="6">
    <source>
        <dbReference type="ARBA" id="ARBA00022801"/>
    </source>
</evidence>
<gene>
    <name evidence="14" type="ORF">O181_019638</name>
</gene>
<evidence type="ECO:0000313" key="14">
    <source>
        <dbReference type="EMBL" id="MBW0479923.1"/>
    </source>
</evidence>
<dbReference type="EMBL" id="AVOT02005771">
    <property type="protein sequence ID" value="MBW0479923.1"/>
    <property type="molecule type" value="Genomic_DNA"/>
</dbReference>
<dbReference type="GO" id="GO:0005886">
    <property type="term" value="C:plasma membrane"/>
    <property type="evidence" value="ECO:0007669"/>
    <property type="project" value="UniProtKB-SubCell"/>
</dbReference>
<feature type="active site" evidence="10">
    <location>
        <position position="620"/>
    </location>
</feature>
<dbReference type="PROSITE" id="PS00141">
    <property type="entry name" value="ASP_PROTEASE"/>
    <property type="match status" value="2"/>
</dbReference>
<dbReference type="GO" id="GO:0006508">
    <property type="term" value="P:proteolysis"/>
    <property type="evidence" value="ECO:0007669"/>
    <property type="project" value="UniProtKB-KW"/>
</dbReference>
<feature type="active site" evidence="10">
    <location>
        <position position="432"/>
    </location>
</feature>
<dbReference type="Proteomes" id="UP000765509">
    <property type="component" value="Unassembled WGS sequence"/>
</dbReference>
<comment type="subcellular location">
    <subcellularLocation>
        <location evidence="1">Cell membrane</location>
    </subcellularLocation>
</comment>
<dbReference type="SUPFAM" id="SSF50630">
    <property type="entry name" value="Acid proteases"/>
    <property type="match status" value="1"/>
</dbReference>
<evidence type="ECO:0000256" key="10">
    <source>
        <dbReference type="PIRSR" id="PIRSR601461-1"/>
    </source>
</evidence>
<keyword evidence="5 11" id="KW-0064">Aspartyl protease</keyword>
<keyword evidence="3" id="KW-1003">Cell membrane</keyword>
<reference evidence="14" key="1">
    <citation type="submission" date="2021-03" db="EMBL/GenBank/DDBJ databases">
        <title>Draft genome sequence of rust myrtle Austropuccinia psidii MF-1, a brazilian biotype.</title>
        <authorList>
            <person name="Quecine M.C."/>
            <person name="Pachon D.M.R."/>
            <person name="Bonatelli M.L."/>
            <person name="Correr F.H."/>
            <person name="Franceschini L.M."/>
            <person name="Leite T.F."/>
            <person name="Margarido G.R.A."/>
            <person name="Almeida C.A."/>
            <person name="Ferrarezi J.A."/>
            <person name="Labate C.A."/>
        </authorList>
    </citation>
    <scope>NUCLEOTIDE SEQUENCE</scope>
    <source>
        <strain evidence="14">MF-1</strain>
    </source>
</reference>
<dbReference type="FunFam" id="2.40.70.10:FF:000060">
    <property type="entry name" value="Aspartic-type endopeptidase ctsD"/>
    <property type="match status" value="1"/>
</dbReference>
<keyword evidence="7" id="KW-0472">Membrane</keyword>
<dbReference type="CDD" id="cd05471">
    <property type="entry name" value="pepsin_like"/>
    <property type="match status" value="1"/>
</dbReference>
<evidence type="ECO:0000256" key="12">
    <source>
        <dbReference type="SAM" id="MobiDB-lite"/>
    </source>
</evidence>
<evidence type="ECO:0000313" key="15">
    <source>
        <dbReference type="Proteomes" id="UP000765509"/>
    </source>
</evidence>
<dbReference type="InterPro" id="IPR021109">
    <property type="entry name" value="Peptidase_aspartic_dom_sf"/>
</dbReference>
<feature type="region of interest" description="Disordered" evidence="12">
    <location>
        <begin position="235"/>
        <end position="255"/>
    </location>
</feature>
<feature type="domain" description="Peptidase A1" evidence="13">
    <location>
        <begin position="414"/>
        <end position="729"/>
    </location>
</feature>
<dbReference type="GO" id="GO:0004190">
    <property type="term" value="F:aspartic-type endopeptidase activity"/>
    <property type="evidence" value="ECO:0007669"/>
    <property type="project" value="UniProtKB-KW"/>
</dbReference>